<reference evidence="7 8" key="1">
    <citation type="submission" date="2018-08" db="EMBL/GenBank/DDBJ databases">
        <title>Murine metabolic-syndrome-specific gut microbial biobank.</title>
        <authorList>
            <person name="Liu C."/>
        </authorList>
    </citation>
    <scope>NUCLEOTIDE SEQUENCE [LARGE SCALE GENOMIC DNA]</scope>
    <source>
        <strain evidence="7 8">583</strain>
    </source>
</reference>
<feature type="transmembrane region" description="Helical" evidence="6">
    <location>
        <begin position="110"/>
        <end position="136"/>
    </location>
</feature>
<keyword evidence="3 6" id="KW-0812">Transmembrane</keyword>
<dbReference type="Pfam" id="PF02361">
    <property type="entry name" value="CbiQ"/>
    <property type="match status" value="1"/>
</dbReference>
<evidence type="ECO:0000256" key="4">
    <source>
        <dbReference type="ARBA" id="ARBA00022989"/>
    </source>
</evidence>
<keyword evidence="5 6" id="KW-0472">Membrane</keyword>
<dbReference type="InterPro" id="IPR052770">
    <property type="entry name" value="Cobalt_transport_CbiQ"/>
</dbReference>
<dbReference type="GO" id="GO:0006824">
    <property type="term" value="P:cobalt ion transport"/>
    <property type="evidence" value="ECO:0007669"/>
    <property type="project" value="InterPro"/>
</dbReference>
<protein>
    <submittedName>
        <fullName evidence="7">Cobalt ECF transporter T component CbiQ</fullName>
    </submittedName>
</protein>
<evidence type="ECO:0000256" key="5">
    <source>
        <dbReference type="ARBA" id="ARBA00023136"/>
    </source>
</evidence>
<dbReference type="Proteomes" id="UP000467132">
    <property type="component" value="Unassembled WGS sequence"/>
</dbReference>
<organism evidence="7 8">
    <name type="scientific">Senegalia massiliensis</name>
    <dbReference type="NCBI Taxonomy" id="1720316"/>
    <lineage>
        <taxon>Bacteria</taxon>
        <taxon>Bacillati</taxon>
        <taxon>Bacillota</taxon>
        <taxon>Clostridia</taxon>
        <taxon>Eubacteriales</taxon>
        <taxon>Clostridiaceae</taxon>
        <taxon>Senegalia</taxon>
    </lineage>
</organism>
<feature type="transmembrane region" description="Helical" evidence="6">
    <location>
        <begin position="187"/>
        <end position="205"/>
    </location>
</feature>
<feature type="transmembrane region" description="Helical" evidence="6">
    <location>
        <begin position="67"/>
        <end position="90"/>
    </location>
</feature>
<dbReference type="InterPro" id="IPR003339">
    <property type="entry name" value="ABC/ECF_trnsptr_transmembrane"/>
</dbReference>
<dbReference type="EMBL" id="QXXA01000006">
    <property type="protein sequence ID" value="NBI06493.1"/>
    <property type="molecule type" value="Genomic_DNA"/>
</dbReference>
<feature type="transmembrane region" description="Helical" evidence="6">
    <location>
        <begin position="148"/>
        <end position="167"/>
    </location>
</feature>
<evidence type="ECO:0000256" key="2">
    <source>
        <dbReference type="ARBA" id="ARBA00022475"/>
    </source>
</evidence>
<dbReference type="InterPro" id="IPR012809">
    <property type="entry name" value="ECF_CbiQ"/>
</dbReference>
<dbReference type="AlphaFoldDB" id="A0A845R1N8"/>
<gene>
    <name evidence="7" type="primary">cbiQ</name>
    <name evidence="7" type="ORF">D3Z33_06405</name>
</gene>
<evidence type="ECO:0000256" key="1">
    <source>
        <dbReference type="ARBA" id="ARBA00004651"/>
    </source>
</evidence>
<dbReference type="NCBIfam" id="TIGR02454">
    <property type="entry name" value="ECF_T_CbiQ"/>
    <property type="match status" value="1"/>
</dbReference>
<evidence type="ECO:0000313" key="7">
    <source>
        <dbReference type="EMBL" id="NBI06493.1"/>
    </source>
</evidence>
<sequence>MLIIDRYAYINKLRYFNDDLKLFLFIMMITIALFSNSYIVHISIFIIMSVILVGIAQIPIKGYFKMYLLPMSFIILSLIALVFSISHSNVDTFFSVKLSNFYLVVRDDSLLKAIILTTRAFSAISCSYFLILTTPFNNLIKLLLKYKIPVLLIELIMLTYRFIFILLEEIAKIYKAQDLRFGYINMKNSFNSLGLLLRTLIVRIIKRYKDMIISLESKNYDNRFYM</sequence>
<keyword evidence="2" id="KW-1003">Cell membrane</keyword>
<dbReference type="PANTHER" id="PTHR43723">
    <property type="entry name" value="COBALT TRANSPORT PROTEIN CBIQ"/>
    <property type="match status" value="1"/>
</dbReference>
<dbReference type="RefSeq" id="WP_160196970.1">
    <property type="nucleotide sequence ID" value="NZ_QXXA01000006.1"/>
</dbReference>
<name>A0A845R1N8_9CLOT</name>
<dbReference type="PANTHER" id="PTHR43723:SF1">
    <property type="entry name" value="COBALT TRANSPORT PROTEIN CBIQ"/>
    <property type="match status" value="1"/>
</dbReference>
<keyword evidence="8" id="KW-1185">Reference proteome</keyword>
<proteinExistence type="predicted"/>
<accession>A0A845R1N8</accession>
<evidence type="ECO:0000256" key="3">
    <source>
        <dbReference type="ARBA" id="ARBA00022692"/>
    </source>
</evidence>
<dbReference type="OrthoDB" id="9815246at2"/>
<keyword evidence="4 6" id="KW-1133">Transmembrane helix</keyword>
<comment type="caution">
    <text evidence="7">The sequence shown here is derived from an EMBL/GenBank/DDBJ whole genome shotgun (WGS) entry which is preliminary data.</text>
</comment>
<evidence type="ECO:0000256" key="6">
    <source>
        <dbReference type="SAM" id="Phobius"/>
    </source>
</evidence>
<dbReference type="CDD" id="cd16914">
    <property type="entry name" value="EcfT"/>
    <property type="match status" value="1"/>
</dbReference>
<dbReference type="GO" id="GO:0043190">
    <property type="term" value="C:ATP-binding cassette (ABC) transporter complex"/>
    <property type="evidence" value="ECO:0007669"/>
    <property type="project" value="InterPro"/>
</dbReference>
<comment type="subcellular location">
    <subcellularLocation>
        <location evidence="1">Cell membrane</location>
        <topology evidence="1">Multi-pass membrane protein</topology>
    </subcellularLocation>
</comment>
<feature type="transmembrane region" description="Helical" evidence="6">
    <location>
        <begin position="22"/>
        <end position="55"/>
    </location>
</feature>
<evidence type="ECO:0000313" key="8">
    <source>
        <dbReference type="Proteomes" id="UP000467132"/>
    </source>
</evidence>